<dbReference type="Gene3D" id="3.90.1150.10">
    <property type="entry name" value="Aspartate Aminotransferase, domain 1"/>
    <property type="match status" value="1"/>
</dbReference>
<dbReference type="SUPFAM" id="SSF53383">
    <property type="entry name" value="PLP-dependent transferases"/>
    <property type="match status" value="1"/>
</dbReference>
<dbReference type="InterPro" id="IPR015424">
    <property type="entry name" value="PyrdxlP-dep_Trfase"/>
</dbReference>
<gene>
    <name evidence="3" type="ORF">GCM10011340_33050</name>
</gene>
<protein>
    <submittedName>
        <fullName evidence="3">Isopenicillin-N epimerase</fullName>
    </submittedName>
</protein>
<feature type="domain" description="Aminotransferase class V" evidence="2">
    <location>
        <begin position="97"/>
        <end position="402"/>
    </location>
</feature>
<dbReference type="Proteomes" id="UP000658258">
    <property type="component" value="Unassembled WGS sequence"/>
</dbReference>
<keyword evidence="1" id="KW-0663">Pyridoxal phosphate</keyword>
<evidence type="ECO:0000313" key="3">
    <source>
        <dbReference type="EMBL" id="GHE73709.1"/>
    </source>
</evidence>
<dbReference type="PANTHER" id="PTHR43092:SF6">
    <property type="entry name" value="BLR1280 PROTEIN"/>
    <property type="match status" value="1"/>
</dbReference>
<sequence>MNSLIFLLNLPSMDKRTFLKNLIGTTLAATPFYNEIGQLVELNDKFSAEELAQNEDFWGKIRKDYLLKPDYINLENGYYCMMPQPTLERYLERIRYINLHASYYMRTDQWRNKAKSAAALAQLAKCNNDELIITRNTTESLDTIIQGFPWKRGDEAVMANQDYGAMLNMFKQVEARQGIVLKAIDVPMNPSRDEVIVEAYRKAITPKTRLLMVCHMINITGHILPIRKICDMAHSLGVEVMVDGAHAFGHIDFDMKELDCDYYGTSLHKWMSVPLGAGFLYVKKDKIDKIWPLMAEGKTEPGDIKRLNHIGTHPVATDLTILDAIDYHNMIGIARKEARLRYLKSYWVEKVRGIENIVLNTPQDKDRSCAIANVGIKQMKPSDMAKSLMQNYNIWTVAIDGAGVHGCRITPNVYTTTQELDRFVEALKDMV</sequence>
<dbReference type="Pfam" id="PF00266">
    <property type="entry name" value="Aminotran_5"/>
    <property type="match status" value="1"/>
</dbReference>
<accession>A0ABQ3IE75</accession>
<dbReference type="EMBL" id="BNAG01000004">
    <property type="protein sequence ID" value="GHE73709.1"/>
    <property type="molecule type" value="Genomic_DNA"/>
</dbReference>
<name>A0ABQ3IE75_9BACT</name>
<dbReference type="InterPro" id="IPR015421">
    <property type="entry name" value="PyrdxlP-dep_Trfase_major"/>
</dbReference>
<dbReference type="InterPro" id="IPR000192">
    <property type="entry name" value="Aminotrans_V_dom"/>
</dbReference>
<organism evidence="3 4">
    <name type="scientific">Roseivirga thermotolerans</name>
    <dbReference type="NCBI Taxonomy" id="1758176"/>
    <lineage>
        <taxon>Bacteria</taxon>
        <taxon>Pseudomonadati</taxon>
        <taxon>Bacteroidota</taxon>
        <taxon>Cytophagia</taxon>
        <taxon>Cytophagales</taxon>
        <taxon>Roseivirgaceae</taxon>
        <taxon>Roseivirga</taxon>
    </lineage>
</organism>
<proteinExistence type="predicted"/>
<evidence type="ECO:0000313" key="4">
    <source>
        <dbReference type="Proteomes" id="UP000658258"/>
    </source>
</evidence>
<keyword evidence="4" id="KW-1185">Reference proteome</keyword>
<dbReference type="Gene3D" id="3.40.640.10">
    <property type="entry name" value="Type I PLP-dependent aspartate aminotransferase-like (Major domain)"/>
    <property type="match status" value="1"/>
</dbReference>
<reference evidence="4" key="1">
    <citation type="journal article" date="2019" name="Int. J. Syst. Evol. Microbiol.">
        <title>The Global Catalogue of Microorganisms (GCM) 10K type strain sequencing project: providing services to taxonomists for standard genome sequencing and annotation.</title>
        <authorList>
            <consortium name="The Broad Institute Genomics Platform"/>
            <consortium name="The Broad Institute Genome Sequencing Center for Infectious Disease"/>
            <person name="Wu L."/>
            <person name="Ma J."/>
        </authorList>
    </citation>
    <scope>NUCLEOTIDE SEQUENCE [LARGE SCALE GENOMIC DNA]</scope>
    <source>
        <strain evidence="4">CGMCC 1.15111</strain>
    </source>
</reference>
<comment type="caution">
    <text evidence="3">The sequence shown here is derived from an EMBL/GenBank/DDBJ whole genome shotgun (WGS) entry which is preliminary data.</text>
</comment>
<evidence type="ECO:0000256" key="1">
    <source>
        <dbReference type="ARBA" id="ARBA00022898"/>
    </source>
</evidence>
<dbReference type="PANTHER" id="PTHR43092">
    <property type="entry name" value="L-CYSTEINE DESULFHYDRASE"/>
    <property type="match status" value="1"/>
</dbReference>
<dbReference type="InterPro" id="IPR015422">
    <property type="entry name" value="PyrdxlP-dep_Trfase_small"/>
</dbReference>
<evidence type="ECO:0000259" key="2">
    <source>
        <dbReference type="Pfam" id="PF00266"/>
    </source>
</evidence>